<dbReference type="CDD" id="cd17569">
    <property type="entry name" value="REC_HupR-like"/>
    <property type="match status" value="1"/>
</dbReference>
<proteinExistence type="predicted"/>
<dbReference type="InterPro" id="IPR001789">
    <property type="entry name" value="Sig_transdc_resp-reg_receiver"/>
</dbReference>
<reference evidence="7" key="1">
    <citation type="submission" date="2021-03" db="EMBL/GenBank/DDBJ databases">
        <authorList>
            <person name="Wang G."/>
        </authorList>
    </citation>
    <scope>NUCLEOTIDE SEQUENCE</scope>
    <source>
        <strain evidence="7">KCTC 12899</strain>
    </source>
</reference>
<dbReference type="EMBL" id="JAFREP010000002">
    <property type="protein sequence ID" value="MBO1317296.1"/>
    <property type="molecule type" value="Genomic_DNA"/>
</dbReference>
<comment type="caution">
    <text evidence="7">The sequence shown here is derived from an EMBL/GenBank/DDBJ whole genome shotgun (WGS) entry which is preliminary data.</text>
</comment>
<evidence type="ECO:0000313" key="9">
    <source>
        <dbReference type="Proteomes" id="UP000664417"/>
    </source>
</evidence>
<keyword evidence="3 4" id="KW-0597">Phosphoprotein</keyword>
<dbReference type="SMART" id="SM00387">
    <property type="entry name" value="HATPase_c"/>
    <property type="match status" value="1"/>
</dbReference>
<comment type="catalytic activity">
    <reaction evidence="1">
        <text>ATP + protein L-histidine = ADP + protein N-phospho-L-histidine.</text>
        <dbReference type="EC" id="2.7.13.3"/>
    </reaction>
</comment>
<dbReference type="EMBL" id="JAFREP010000006">
    <property type="protein sequence ID" value="MBO1318603.1"/>
    <property type="molecule type" value="Genomic_DNA"/>
</dbReference>
<dbReference type="InterPro" id="IPR036097">
    <property type="entry name" value="HisK_dim/P_sf"/>
</dbReference>
<keyword evidence="9" id="KW-1185">Reference proteome</keyword>
<dbReference type="PROSITE" id="PS50110">
    <property type="entry name" value="RESPONSE_REGULATORY"/>
    <property type="match status" value="1"/>
</dbReference>
<dbReference type="InterPro" id="IPR036890">
    <property type="entry name" value="HATPase_C_sf"/>
</dbReference>
<dbReference type="SUPFAM" id="SSF52172">
    <property type="entry name" value="CheY-like"/>
    <property type="match status" value="1"/>
</dbReference>
<dbReference type="PANTHER" id="PTHR43065:SF42">
    <property type="entry name" value="TWO-COMPONENT SENSOR PPRA"/>
    <property type="match status" value="1"/>
</dbReference>
<evidence type="ECO:0000256" key="1">
    <source>
        <dbReference type="ARBA" id="ARBA00000085"/>
    </source>
</evidence>
<dbReference type="PANTHER" id="PTHR43065">
    <property type="entry name" value="SENSOR HISTIDINE KINASE"/>
    <property type="match status" value="1"/>
</dbReference>
<evidence type="ECO:0000259" key="6">
    <source>
        <dbReference type="PROSITE" id="PS50110"/>
    </source>
</evidence>
<dbReference type="GO" id="GO:0000155">
    <property type="term" value="F:phosphorelay sensor kinase activity"/>
    <property type="evidence" value="ECO:0007669"/>
    <property type="project" value="InterPro"/>
</dbReference>
<dbReference type="Gene3D" id="3.40.50.2300">
    <property type="match status" value="1"/>
</dbReference>
<evidence type="ECO:0000256" key="4">
    <source>
        <dbReference type="PROSITE-ProRule" id="PRU00169"/>
    </source>
</evidence>
<evidence type="ECO:0000256" key="2">
    <source>
        <dbReference type="ARBA" id="ARBA00012438"/>
    </source>
</evidence>
<dbReference type="PRINTS" id="PR00344">
    <property type="entry name" value="BCTRLSENSOR"/>
</dbReference>
<protein>
    <recommendedName>
        <fullName evidence="2">histidine kinase</fullName>
        <ecNumber evidence="2">2.7.13.3</ecNumber>
    </recommendedName>
</protein>
<dbReference type="PROSITE" id="PS50109">
    <property type="entry name" value="HIS_KIN"/>
    <property type="match status" value="1"/>
</dbReference>
<organism evidence="7 9">
    <name type="scientific">Acanthopleuribacter pedis</name>
    <dbReference type="NCBI Taxonomy" id="442870"/>
    <lineage>
        <taxon>Bacteria</taxon>
        <taxon>Pseudomonadati</taxon>
        <taxon>Acidobacteriota</taxon>
        <taxon>Holophagae</taxon>
        <taxon>Acanthopleuribacterales</taxon>
        <taxon>Acanthopleuribacteraceae</taxon>
        <taxon>Acanthopleuribacter</taxon>
    </lineage>
</organism>
<dbReference type="RefSeq" id="WP_207856533.1">
    <property type="nucleotide sequence ID" value="NZ_JAFREP010000002.1"/>
</dbReference>
<feature type="domain" description="Response regulatory" evidence="6">
    <location>
        <begin position="21"/>
        <end position="139"/>
    </location>
</feature>
<dbReference type="Proteomes" id="UP000664417">
    <property type="component" value="Unassembled WGS sequence"/>
</dbReference>
<feature type="modified residue" description="4-aspartylphosphate" evidence="4">
    <location>
        <position position="73"/>
    </location>
</feature>
<dbReference type="Gene3D" id="3.30.565.10">
    <property type="entry name" value="Histidine kinase-like ATPase, C-terminal domain"/>
    <property type="match status" value="1"/>
</dbReference>
<dbReference type="InterPro" id="IPR005467">
    <property type="entry name" value="His_kinase_dom"/>
</dbReference>
<feature type="domain" description="Histidine kinase" evidence="5">
    <location>
        <begin position="195"/>
        <end position="432"/>
    </location>
</feature>
<evidence type="ECO:0000259" key="5">
    <source>
        <dbReference type="PROSITE" id="PS50109"/>
    </source>
</evidence>
<dbReference type="SMART" id="SM00448">
    <property type="entry name" value="REC"/>
    <property type="match status" value="1"/>
</dbReference>
<evidence type="ECO:0000313" key="7">
    <source>
        <dbReference type="EMBL" id="MBO1317296.1"/>
    </source>
</evidence>
<evidence type="ECO:0000313" key="8">
    <source>
        <dbReference type="EMBL" id="MBO1318603.1"/>
    </source>
</evidence>
<name>A0A8J7Q428_9BACT</name>
<evidence type="ECO:0000256" key="3">
    <source>
        <dbReference type="ARBA" id="ARBA00022553"/>
    </source>
</evidence>
<dbReference type="Gene3D" id="1.10.287.130">
    <property type="match status" value="1"/>
</dbReference>
<dbReference type="SUPFAM" id="SSF55874">
    <property type="entry name" value="ATPase domain of HSP90 chaperone/DNA topoisomerase II/histidine kinase"/>
    <property type="match status" value="1"/>
</dbReference>
<dbReference type="SUPFAM" id="SSF47384">
    <property type="entry name" value="Homodimeric domain of signal transducing histidine kinase"/>
    <property type="match status" value="1"/>
</dbReference>
<dbReference type="InterPro" id="IPR011006">
    <property type="entry name" value="CheY-like_superfamily"/>
</dbReference>
<gene>
    <name evidence="7" type="ORF">J3U88_02405</name>
    <name evidence="8" type="ORF">J3U88_09045</name>
</gene>
<dbReference type="InterPro" id="IPR003661">
    <property type="entry name" value="HisK_dim/P_dom"/>
</dbReference>
<dbReference type="AlphaFoldDB" id="A0A8J7Q428"/>
<sequence>MALFNKDKIAAIRGSNDNKPLIMLIDDEPDNLTVLVDLLGAQYRLMTSPNGRDAYAQIQAMDNREELSLIISDQRMPEMTGTELFAQIKDLIPDTVRIILTGYADVKAIIDAINDANIYKFMLKPYDPPQLLLTVKRALEYADMKRKIRRYTKTLETKVTERTLALQQKNAELEQKKDQLVMQEKMAAMGVLTGGLAHEFRNPLNFITNLSRMMCELVAEGRALLHQPLDEAGKIALDGVFEDLHANADVINTQSGHMNRIVDAMAAMIRPTSGQKRPTPLNEFAAEYVNFAYHHHKLVHGGLSVDLMFHLDERLGDIMINPQTLSHALLNLANNAIEAVSGETGKAGRVVLKTQQVADGVIIRLEDNGCGIKETDHTKVFEPFHTAKGVRSGHIGLGLSVAYDIVVKEHGGDLTLQSKAGEGTVVSIHLPA</sequence>
<accession>A0A8J7Q428</accession>
<dbReference type="InterPro" id="IPR003594">
    <property type="entry name" value="HATPase_dom"/>
</dbReference>
<dbReference type="InterPro" id="IPR004358">
    <property type="entry name" value="Sig_transdc_His_kin-like_C"/>
</dbReference>
<dbReference type="CDD" id="cd00082">
    <property type="entry name" value="HisKA"/>
    <property type="match status" value="1"/>
</dbReference>
<dbReference type="EC" id="2.7.13.3" evidence="2"/>
<dbReference type="Pfam" id="PF00072">
    <property type="entry name" value="Response_reg"/>
    <property type="match status" value="1"/>
</dbReference>
<dbReference type="Pfam" id="PF02518">
    <property type="entry name" value="HATPase_c"/>
    <property type="match status" value="1"/>
</dbReference>